<evidence type="ECO:0000313" key="2">
    <source>
        <dbReference type="Proteomes" id="UP001055048"/>
    </source>
</evidence>
<sequence length="131" mass="15186">MKRLIFLCLGFLCFIPVQLEARKYFCEIKGTSKTLSAGLKIVFDFGESPVYSIWNGLKGKQKLVDENGKEIDFNSMVDAANYMSEKGWNFQQAYTSFYEGYVIHHWIFYKEADSREEAGTGIMTKETYKQK</sequence>
<reference evidence="1" key="1">
    <citation type="submission" date="2022-01" db="EMBL/GenBank/DDBJ databases">
        <title>Novel bile acid biosynthetic pathways are enriched in the microbiome of centenarians.</title>
        <authorList>
            <person name="Sato Y."/>
            <person name="Atarashi K."/>
            <person name="Plichta R.D."/>
            <person name="Arai Y."/>
            <person name="Sasajima S."/>
            <person name="Kearney M.S."/>
            <person name="Suda W."/>
            <person name="Takeshita K."/>
            <person name="Sasaki T."/>
            <person name="Okamoto S."/>
            <person name="Skelly N.A."/>
            <person name="Okamura Y."/>
            <person name="Vlamakis H."/>
            <person name="Li Y."/>
            <person name="Tanoue T."/>
            <person name="Takei H."/>
            <person name="Nittono H."/>
            <person name="Narushima S."/>
            <person name="Irie J."/>
            <person name="Itoh H."/>
            <person name="Moriya K."/>
            <person name="Sugiura Y."/>
            <person name="Suematsu M."/>
            <person name="Moritoki N."/>
            <person name="Shibata S."/>
            <person name="Littman R.D."/>
            <person name="Fischbach A.M."/>
            <person name="Uwamino Y."/>
            <person name="Inoue T."/>
            <person name="Honda A."/>
            <person name="Hattori M."/>
            <person name="Murai T."/>
            <person name="Xavier J.R."/>
            <person name="Hirose N."/>
            <person name="Honda K."/>
        </authorList>
    </citation>
    <scope>NUCLEOTIDE SEQUENCE</scope>
    <source>
        <strain evidence="1">CE91-St12</strain>
    </source>
</reference>
<accession>A0AA37JV90</accession>
<gene>
    <name evidence="1" type="ORF">CE91St12_34640</name>
</gene>
<evidence type="ECO:0000313" key="1">
    <source>
        <dbReference type="EMBL" id="GKH15254.1"/>
    </source>
</evidence>
<name>A0AA37JV90_BACUN</name>
<organism evidence="1 2">
    <name type="scientific">Bacteroides uniformis</name>
    <dbReference type="NCBI Taxonomy" id="820"/>
    <lineage>
        <taxon>Bacteria</taxon>
        <taxon>Pseudomonadati</taxon>
        <taxon>Bacteroidota</taxon>
        <taxon>Bacteroidia</taxon>
        <taxon>Bacteroidales</taxon>
        <taxon>Bacteroidaceae</taxon>
        <taxon>Bacteroides</taxon>
    </lineage>
</organism>
<proteinExistence type="predicted"/>
<comment type="caution">
    <text evidence="1">The sequence shown here is derived from an EMBL/GenBank/DDBJ whole genome shotgun (WGS) entry which is preliminary data.</text>
</comment>
<dbReference type="EMBL" id="BQNL01000001">
    <property type="protein sequence ID" value="GKH15254.1"/>
    <property type="molecule type" value="Genomic_DNA"/>
</dbReference>
<protein>
    <submittedName>
        <fullName evidence="1">Uncharacterized protein</fullName>
    </submittedName>
</protein>
<dbReference type="RefSeq" id="WP_211146798.1">
    <property type="nucleotide sequence ID" value="NZ_BQNL01000001.1"/>
</dbReference>
<dbReference type="AlphaFoldDB" id="A0AA37JV90"/>
<dbReference type="Proteomes" id="UP001055048">
    <property type="component" value="Unassembled WGS sequence"/>
</dbReference>